<evidence type="ECO:0000259" key="3">
    <source>
        <dbReference type="PROSITE" id="PS51186"/>
    </source>
</evidence>
<accession>A0A5C1YLC6</accession>
<evidence type="ECO:0000313" key="5">
    <source>
        <dbReference type="Proteomes" id="UP000324678"/>
    </source>
</evidence>
<dbReference type="InterPro" id="IPR016181">
    <property type="entry name" value="Acyl_CoA_acyltransferase"/>
</dbReference>
<dbReference type="PANTHER" id="PTHR43877:SF1">
    <property type="entry name" value="ACETYLTRANSFERASE"/>
    <property type="match status" value="1"/>
</dbReference>
<dbReference type="EMBL" id="CP043505">
    <property type="protein sequence ID" value="QEO16265.1"/>
    <property type="molecule type" value="Genomic_DNA"/>
</dbReference>
<dbReference type="GO" id="GO:0016747">
    <property type="term" value="F:acyltransferase activity, transferring groups other than amino-acyl groups"/>
    <property type="evidence" value="ECO:0007669"/>
    <property type="project" value="InterPro"/>
</dbReference>
<keyword evidence="2" id="KW-0012">Acyltransferase</keyword>
<dbReference type="OrthoDB" id="5243635at2"/>
<dbReference type="AlphaFoldDB" id="A0A5C1YLC6"/>
<protein>
    <submittedName>
        <fullName evidence="4">GNAT family N-acetyltransferase</fullName>
    </submittedName>
</protein>
<dbReference type="KEGG" id="ail:FLP10_14795"/>
<evidence type="ECO:0000256" key="1">
    <source>
        <dbReference type="ARBA" id="ARBA00022679"/>
    </source>
</evidence>
<dbReference type="PANTHER" id="PTHR43877">
    <property type="entry name" value="AMINOALKYLPHOSPHONATE N-ACETYLTRANSFERASE-RELATED-RELATED"/>
    <property type="match status" value="1"/>
</dbReference>
<dbReference type="Gene3D" id="3.40.630.30">
    <property type="match status" value="1"/>
</dbReference>
<keyword evidence="5" id="KW-1185">Reference proteome</keyword>
<gene>
    <name evidence="4" type="ORF">FLP10_14795</name>
</gene>
<dbReference type="PROSITE" id="PS51186">
    <property type="entry name" value="GNAT"/>
    <property type="match status" value="1"/>
</dbReference>
<organism evidence="4 5">
    <name type="scientific">Agromyces intestinalis</name>
    <dbReference type="NCBI Taxonomy" id="2592652"/>
    <lineage>
        <taxon>Bacteria</taxon>
        <taxon>Bacillati</taxon>
        <taxon>Actinomycetota</taxon>
        <taxon>Actinomycetes</taxon>
        <taxon>Micrococcales</taxon>
        <taxon>Microbacteriaceae</taxon>
        <taxon>Agromyces</taxon>
    </lineage>
</organism>
<dbReference type="SUPFAM" id="SSF55729">
    <property type="entry name" value="Acyl-CoA N-acyltransferases (Nat)"/>
    <property type="match status" value="1"/>
</dbReference>
<dbReference type="Pfam" id="PF13673">
    <property type="entry name" value="Acetyltransf_10"/>
    <property type="match status" value="1"/>
</dbReference>
<sequence length="154" mass="17184">MAAVIVQSWRETYRGLMRDEVLDAPDLLERRERFWAAALTDPRYSDNRALVAVRDGEIIGVAMSGPPLEPESPWSRQLFLIYMLAAHHGSGAGPALLDSVIDPDDVVGLWVAEANPRAQAFYRRHGFRRTGDPKVDDGVRVICMTRDPRLTIGA</sequence>
<dbReference type="CDD" id="cd04301">
    <property type="entry name" value="NAT_SF"/>
    <property type="match status" value="1"/>
</dbReference>
<reference evidence="4 5" key="1">
    <citation type="submission" date="2019-09" db="EMBL/GenBank/DDBJ databases">
        <title>Genome sequencing of strain KACC 19306.</title>
        <authorList>
            <person name="Heo J."/>
            <person name="Kim S.-J."/>
            <person name="Kim J.-S."/>
            <person name="Hong S.-B."/>
            <person name="Kwon S.-W."/>
        </authorList>
    </citation>
    <scope>NUCLEOTIDE SEQUENCE [LARGE SCALE GENOMIC DNA]</scope>
    <source>
        <strain evidence="4 5">KACC 19306</strain>
    </source>
</reference>
<proteinExistence type="predicted"/>
<feature type="domain" description="N-acetyltransferase" evidence="3">
    <location>
        <begin position="11"/>
        <end position="149"/>
    </location>
</feature>
<name>A0A5C1YLC6_9MICO</name>
<dbReference type="InterPro" id="IPR000182">
    <property type="entry name" value="GNAT_dom"/>
</dbReference>
<dbReference type="InterPro" id="IPR050832">
    <property type="entry name" value="Bact_Acetyltransf"/>
</dbReference>
<evidence type="ECO:0000313" key="4">
    <source>
        <dbReference type="EMBL" id="QEO16265.1"/>
    </source>
</evidence>
<dbReference type="Proteomes" id="UP000324678">
    <property type="component" value="Chromosome"/>
</dbReference>
<keyword evidence="1 4" id="KW-0808">Transferase</keyword>
<evidence type="ECO:0000256" key="2">
    <source>
        <dbReference type="ARBA" id="ARBA00023315"/>
    </source>
</evidence>